<dbReference type="Proteomes" id="UP000242287">
    <property type="component" value="Unassembled WGS sequence"/>
</dbReference>
<evidence type="ECO:0000256" key="1">
    <source>
        <dbReference type="SAM" id="Phobius"/>
    </source>
</evidence>
<keyword evidence="1" id="KW-0812">Transmembrane</keyword>
<accession>A0A2A9NBB1</accession>
<proteinExistence type="predicted"/>
<feature type="transmembrane region" description="Helical" evidence="1">
    <location>
        <begin position="57"/>
        <end position="80"/>
    </location>
</feature>
<feature type="transmembrane region" description="Helical" evidence="1">
    <location>
        <begin position="23"/>
        <end position="45"/>
    </location>
</feature>
<feature type="transmembrane region" description="Helical" evidence="1">
    <location>
        <begin position="100"/>
        <end position="122"/>
    </location>
</feature>
<evidence type="ECO:0000313" key="2">
    <source>
        <dbReference type="EMBL" id="PFH45541.1"/>
    </source>
</evidence>
<name>A0A2A9NBB1_9AGAR</name>
<sequence>MTQTTLPTTKSAPPVQVPAIQSLYPYVVATLSVIAGAGMALYRLLMQLGSKALQAIILFSPLPLLFYLLSPIFVLCNILLELLVLTPMRIVQYFANALYPLYVFCGVACIIGCFLGWLANFISNALVKSMRRQPVSSPPTTITTTTMTTGPEIKKEETRLRPLRLGMKARKEGELVGGGKSNVLL</sequence>
<evidence type="ECO:0000313" key="3">
    <source>
        <dbReference type="Proteomes" id="UP000242287"/>
    </source>
</evidence>
<organism evidence="2 3">
    <name type="scientific">Amanita thiersii Skay4041</name>
    <dbReference type="NCBI Taxonomy" id="703135"/>
    <lineage>
        <taxon>Eukaryota</taxon>
        <taxon>Fungi</taxon>
        <taxon>Dikarya</taxon>
        <taxon>Basidiomycota</taxon>
        <taxon>Agaricomycotina</taxon>
        <taxon>Agaricomycetes</taxon>
        <taxon>Agaricomycetidae</taxon>
        <taxon>Agaricales</taxon>
        <taxon>Pluteineae</taxon>
        <taxon>Amanitaceae</taxon>
        <taxon>Amanita</taxon>
    </lineage>
</organism>
<keyword evidence="1" id="KW-0472">Membrane</keyword>
<keyword evidence="1" id="KW-1133">Transmembrane helix</keyword>
<protein>
    <submittedName>
        <fullName evidence="2">Uncharacterized protein</fullName>
    </submittedName>
</protein>
<keyword evidence="3" id="KW-1185">Reference proteome</keyword>
<dbReference type="AlphaFoldDB" id="A0A2A9NBB1"/>
<reference evidence="2 3" key="1">
    <citation type="submission" date="2014-02" db="EMBL/GenBank/DDBJ databases">
        <title>Transposable element dynamics among asymbiotic and ectomycorrhizal Amanita fungi.</title>
        <authorList>
            <consortium name="DOE Joint Genome Institute"/>
            <person name="Hess J."/>
            <person name="Skrede I."/>
            <person name="Wolfe B."/>
            <person name="LaButti K."/>
            <person name="Ohm R.A."/>
            <person name="Grigoriev I.V."/>
            <person name="Pringle A."/>
        </authorList>
    </citation>
    <scope>NUCLEOTIDE SEQUENCE [LARGE SCALE GENOMIC DNA]</scope>
    <source>
        <strain evidence="2 3">SKay4041</strain>
    </source>
</reference>
<dbReference type="OrthoDB" id="3366475at2759"/>
<gene>
    <name evidence="2" type="ORF">AMATHDRAFT_71618</name>
</gene>
<dbReference type="EMBL" id="KZ302343">
    <property type="protein sequence ID" value="PFH45541.1"/>
    <property type="molecule type" value="Genomic_DNA"/>
</dbReference>